<comment type="subcellular location">
    <subcellularLocation>
        <location evidence="1">Membrane</location>
        <topology evidence="1">Multi-pass membrane protein</topology>
    </subcellularLocation>
</comment>
<evidence type="ECO:0000313" key="8">
    <source>
        <dbReference type="EMBL" id="KAI9636404.1"/>
    </source>
</evidence>
<keyword evidence="3 6" id="KW-1133">Transmembrane helix</keyword>
<evidence type="ECO:0000313" key="9">
    <source>
        <dbReference type="Proteomes" id="UP001164286"/>
    </source>
</evidence>
<feature type="transmembrane region" description="Helical" evidence="6">
    <location>
        <begin position="23"/>
        <end position="44"/>
    </location>
</feature>
<dbReference type="PROSITE" id="PS50922">
    <property type="entry name" value="TLC"/>
    <property type="match status" value="1"/>
</dbReference>
<evidence type="ECO:0000256" key="3">
    <source>
        <dbReference type="ARBA" id="ARBA00022989"/>
    </source>
</evidence>
<feature type="transmembrane region" description="Helical" evidence="6">
    <location>
        <begin position="152"/>
        <end position="170"/>
    </location>
</feature>
<feature type="domain" description="TLC" evidence="7">
    <location>
        <begin position="59"/>
        <end position="255"/>
    </location>
</feature>
<feature type="transmembrane region" description="Helical" evidence="6">
    <location>
        <begin position="127"/>
        <end position="146"/>
    </location>
</feature>
<evidence type="ECO:0000256" key="6">
    <source>
        <dbReference type="SAM" id="Phobius"/>
    </source>
</evidence>
<feature type="transmembrane region" description="Helical" evidence="6">
    <location>
        <begin position="224"/>
        <end position="244"/>
    </location>
</feature>
<dbReference type="GO" id="GO:0055088">
    <property type="term" value="P:lipid homeostasis"/>
    <property type="evidence" value="ECO:0007669"/>
    <property type="project" value="TreeGrafter"/>
</dbReference>
<sequence length="265" mass="29140">MPNLTSLDALTVNTPLPLLGPHLPAFVLSVAACYAIQYATYAFGPSLVGAGKWAQLDRRTRTESLTRTVSTVHAVIAIPCAIYALSSKTLQADPVFGYDRDVGHILAISAGYFLWDTIDSCLNSSAGFVLHGAACLVVYLCAFRPFLAGYGAPFLLWELSTPILNLYWFMDKLGTGRLHPEVINITGAIFAFTFFGARICYGGYTSLSVFRDLWLERDQLNSFLTLNICAGCLALNGLNWMWFIKICRKFLGVRSRSTKAEGKKP</sequence>
<dbReference type="GeneID" id="77732446"/>
<dbReference type="InterPro" id="IPR050846">
    <property type="entry name" value="TLCD"/>
</dbReference>
<reference evidence="8" key="1">
    <citation type="journal article" date="2022" name="G3 (Bethesda)">
        <title>High quality genome of the basidiomycete yeast Dioszegia hungarica PDD-24b-2 isolated from cloud water.</title>
        <authorList>
            <person name="Jarrige D."/>
            <person name="Haridas S."/>
            <person name="Bleykasten-Grosshans C."/>
            <person name="Joly M."/>
            <person name="Nadalig T."/>
            <person name="Sancelme M."/>
            <person name="Vuilleumier S."/>
            <person name="Grigoriev I.V."/>
            <person name="Amato P."/>
            <person name="Bringel F."/>
        </authorList>
    </citation>
    <scope>NUCLEOTIDE SEQUENCE</scope>
    <source>
        <strain evidence="8">PDD-24b-2</strain>
    </source>
</reference>
<name>A0AA38LWA0_9TREE</name>
<dbReference type="Proteomes" id="UP001164286">
    <property type="component" value="Unassembled WGS sequence"/>
</dbReference>
<keyword evidence="4 5" id="KW-0472">Membrane</keyword>
<feature type="transmembrane region" description="Helical" evidence="6">
    <location>
        <begin position="182"/>
        <end position="204"/>
    </location>
</feature>
<dbReference type="PANTHER" id="PTHR13439">
    <property type="entry name" value="CT120 PROTEIN"/>
    <property type="match status" value="1"/>
</dbReference>
<feature type="transmembrane region" description="Helical" evidence="6">
    <location>
        <begin position="65"/>
        <end position="85"/>
    </location>
</feature>
<gene>
    <name evidence="8" type="ORF">MKK02DRAFT_45112</name>
</gene>
<dbReference type="AlphaFoldDB" id="A0AA38LWA0"/>
<dbReference type="SMART" id="SM00724">
    <property type="entry name" value="TLC"/>
    <property type="match status" value="1"/>
</dbReference>
<dbReference type="Pfam" id="PF03798">
    <property type="entry name" value="TRAM_LAG1_CLN8"/>
    <property type="match status" value="1"/>
</dbReference>
<dbReference type="EMBL" id="JAKWFO010000005">
    <property type="protein sequence ID" value="KAI9636404.1"/>
    <property type="molecule type" value="Genomic_DNA"/>
</dbReference>
<keyword evidence="9" id="KW-1185">Reference proteome</keyword>
<dbReference type="GO" id="GO:0005783">
    <property type="term" value="C:endoplasmic reticulum"/>
    <property type="evidence" value="ECO:0007669"/>
    <property type="project" value="TreeGrafter"/>
</dbReference>
<dbReference type="PANTHER" id="PTHR13439:SF0">
    <property type="entry name" value="TOPOISOMERASE I DAMAGE AFFECTED PROTEIN 4"/>
    <property type="match status" value="1"/>
</dbReference>
<accession>A0AA38LWA0</accession>
<evidence type="ECO:0000256" key="2">
    <source>
        <dbReference type="ARBA" id="ARBA00022692"/>
    </source>
</evidence>
<proteinExistence type="predicted"/>
<evidence type="ECO:0000256" key="5">
    <source>
        <dbReference type="PROSITE-ProRule" id="PRU00205"/>
    </source>
</evidence>
<organism evidence="8 9">
    <name type="scientific">Dioszegia hungarica</name>
    <dbReference type="NCBI Taxonomy" id="4972"/>
    <lineage>
        <taxon>Eukaryota</taxon>
        <taxon>Fungi</taxon>
        <taxon>Dikarya</taxon>
        <taxon>Basidiomycota</taxon>
        <taxon>Agaricomycotina</taxon>
        <taxon>Tremellomycetes</taxon>
        <taxon>Tremellales</taxon>
        <taxon>Bulleribasidiaceae</taxon>
        <taxon>Dioszegia</taxon>
    </lineage>
</organism>
<protein>
    <submittedName>
        <fullName evidence="8">DUF887-domain-containing protein</fullName>
    </submittedName>
</protein>
<keyword evidence="2 5" id="KW-0812">Transmembrane</keyword>
<evidence type="ECO:0000256" key="1">
    <source>
        <dbReference type="ARBA" id="ARBA00004141"/>
    </source>
</evidence>
<evidence type="ECO:0000256" key="4">
    <source>
        <dbReference type="ARBA" id="ARBA00023136"/>
    </source>
</evidence>
<dbReference type="InterPro" id="IPR006634">
    <property type="entry name" value="TLC-dom"/>
</dbReference>
<evidence type="ECO:0000259" key="7">
    <source>
        <dbReference type="PROSITE" id="PS50922"/>
    </source>
</evidence>
<comment type="caution">
    <text evidence="8">The sequence shown here is derived from an EMBL/GenBank/DDBJ whole genome shotgun (WGS) entry which is preliminary data.</text>
</comment>
<dbReference type="RefSeq" id="XP_052946181.1">
    <property type="nucleotide sequence ID" value="XM_053093241.1"/>
</dbReference>
<dbReference type="GO" id="GO:0016020">
    <property type="term" value="C:membrane"/>
    <property type="evidence" value="ECO:0007669"/>
    <property type="project" value="UniProtKB-SubCell"/>
</dbReference>